<keyword evidence="3" id="KW-1185">Reference proteome</keyword>
<evidence type="ECO:0000313" key="2">
    <source>
        <dbReference type="EMBL" id="VFB16081.1"/>
    </source>
</evidence>
<protein>
    <submittedName>
        <fullName evidence="2">Uncharacterized protein conserved in bacteria</fullName>
    </submittedName>
</protein>
<feature type="domain" description="Transcriptional coactivator p15 (PC4) C-terminal" evidence="1">
    <location>
        <begin position="19"/>
        <end position="65"/>
    </location>
</feature>
<reference evidence="2 3" key="1">
    <citation type="submission" date="2019-02" db="EMBL/GenBank/DDBJ databases">
        <authorList>
            <consortium name="Pathogen Informatics"/>
        </authorList>
    </citation>
    <scope>NUCLEOTIDE SEQUENCE [LARGE SCALE GENOMIC DNA]</scope>
    <source>
        <strain evidence="2 3">3012STDY7089603</strain>
    </source>
</reference>
<dbReference type="Gene3D" id="2.30.31.70">
    <property type="match status" value="1"/>
</dbReference>
<comment type="caution">
    <text evidence="2">The sequence shown here is derived from an EMBL/GenBank/DDBJ whole genome shotgun (WGS) entry which is preliminary data.</text>
</comment>
<dbReference type="PIRSF" id="PIRSF037246">
    <property type="entry name" value="UCP037246"/>
    <property type="match status" value="1"/>
</dbReference>
<dbReference type="RefSeq" id="WP_034440617.1">
    <property type="nucleotide sequence ID" value="NZ_CAACYI010000001.1"/>
</dbReference>
<dbReference type="InterPro" id="IPR017154">
    <property type="entry name" value="PC4-like"/>
</dbReference>
<evidence type="ECO:0000259" key="1">
    <source>
        <dbReference type="Pfam" id="PF02229"/>
    </source>
</evidence>
<dbReference type="GO" id="GO:0006355">
    <property type="term" value="P:regulation of DNA-templated transcription"/>
    <property type="evidence" value="ECO:0007669"/>
    <property type="project" value="InterPro"/>
</dbReference>
<dbReference type="Pfam" id="PF02229">
    <property type="entry name" value="PC4"/>
    <property type="match status" value="1"/>
</dbReference>
<dbReference type="EMBL" id="CAACYI010000001">
    <property type="protein sequence ID" value="VFB16081.1"/>
    <property type="molecule type" value="Genomic_DNA"/>
</dbReference>
<organism evidence="2 3">
    <name type="scientific">Urinicoccus massiliensis</name>
    <dbReference type="NCBI Taxonomy" id="1723382"/>
    <lineage>
        <taxon>Bacteria</taxon>
        <taxon>Bacillati</taxon>
        <taxon>Bacillota</taxon>
        <taxon>Tissierellia</taxon>
        <taxon>Tissierellales</taxon>
        <taxon>Peptoniphilaceae</taxon>
        <taxon>Urinicoccus</taxon>
    </lineage>
</organism>
<dbReference type="Proteomes" id="UP000377798">
    <property type="component" value="Unassembled WGS sequence"/>
</dbReference>
<dbReference type="GO" id="GO:0003677">
    <property type="term" value="F:DNA binding"/>
    <property type="evidence" value="ECO:0007669"/>
    <property type="project" value="InterPro"/>
</dbReference>
<evidence type="ECO:0000313" key="3">
    <source>
        <dbReference type="Proteomes" id="UP000377798"/>
    </source>
</evidence>
<gene>
    <name evidence="2" type="ORF">NCTC13150_00597</name>
</gene>
<sequence>MAFKYELLESLGVLSESASGWTKELNIVSYNDQEGKYDLRQWAPDHEKMAKGITLTKEELVALRDLLNSLDLD</sequence>
<dbReference type="AlphaFoldDB" id="A0A8H2M4N4"/>
<name>A0A8H2M4N4_9FIRM</name>
<dbReference type="InterPro" id="IPR003173">
    <property type="entry name" value="PC4_C"/>
</dbReference>
<proteinExistence type="predicted"/>
<accession>A0A8H2M4N4</accession>